<reference evidence="2" key="1">
    <citation type="submission" date="2021-01" db="EMBL/GenBank/DDBJ databases">
        <title>Whole genome shotgun sequence of Virgisporangium ochraceum NBRC 16418.</title>
        <authorList>
            <person name="Komaki H."/>
            <person name="Tamura T."/>
        </authorList>
    </citation>
    <scope>NUCLEOTIDE SEQUENCE</scope>
    <source>
        <strain evidence="2">NBRC 16418</strain>
    </source>
</reference>
<dbReference type="Pfam" id="PF04149">
    <property type="entry name" value="DUF397"/>
    <property type="match status" value="1"/>
</dbReference>
<dbReference type="RefSeq" id="WP_203934371.1">
    <property type="nucleotide sequence ID" value="NZ_BOPH01000140.1"/>
</dbReference>
<evidence type="ECO:0000259" key="1">
    <source>
        <dbReference type="Pfam" id="PF04149"/>
    </source>
</evidence>
<evidence type="ECO:0000313" key="3">
    <source>
        <dbReference type="Proteomes" id="UP000635606"/>
    </source>
</evidence>
<organism evidence="2 3">
    <name type="scientific">Virgisporangium ochraceum</name>
    <dbReference type="NCBI Taxonomy" id="65505"/>
    <lineage>
        <taxon>Bacteria</taxon>
        <taxon>Bacillati</taxon>
        <taxon>Actinomycetota</taxon>
        <taxon>Actinomycetes</taxon>
        <taxon>Micromonosporales</taxon>
        <taxon>Micromonosporaceae</taxon>
        <taxon>Virgisporangium</taxon>
    </lineage>
</organism>
<dbReference type="EMBL" id="BOPH01000140">
    <property type="protein sequence ID" value="GIJ74569.1"/>
    <property type="molecule type" value="Genomic_DNA"/>
</dbReference>
<keyword evidence="3" id="KW-1185">Reference proteome</keyword>
<accession>A0A8J4A2J7</accession>
<dbReference type="Proteomes" id="UP000635606">
    <property type="component" value="Unassembled WGS sequence"/>
</dbReference>
<protein>
    <recommendedName>
        <fullName evidence="1">DUF397 domain-containing protein</fullName>
    </recommendedName>
</protein>
<name>A0A8J4A2J7_9ACTN</name>
<comment type="caution">
    <text evidence="2">The sequence shown here is derived from an EMBL/GenBank/DDBJ whole genome shotgun (WGS) entry which is preliminary data.</text>
</comment>
<dbReference type="InterPro" id="IPR007278">
    <property type="entry name" value="DUF397"/>
</dbReference>
<gene>
    <name evidence="2" type="ORF">Voc01_094860</name>
</gene>
<dbReference type="AlphaFoldDB" id="A0A8J4A2J7"/>
<evidence type="ECO:0000313" key="2">
    <source>
        <dbReference type="EMBL" id="GIJ74569.1"/>
    </source>
</evidence>
<proteinExistence type="predicted"/>
<feature type="domain" description="DUF397" evidence="1">
    <location>
        <begin position="6"/>
        <end position="59"/>
    </location>
</feature>
<sequence>MVCGDLEWRKSSYSEASDNDCVEVRVDGDAVLIRDSKDPEGPVLRVSAEAWRGFVDAVRRDMVRRDMVRPSHSWH</sequence>